<feature type="binding site" evidence="6">
    <location>
        <position position="82"/>
    </location>
    <ligand>
        <name>ATP</name>
        <dbReference type="ChEBI" id="CHEBI:30616"/>
    </ligand>
</feature>
<dbReference type="Gene3D" id="3.30.200.20">
    <property type="entry name" value="Phosphorylase Kinase, domain 1"/>
    <property type="match status" value="1"/>
</dbReference>
<dbReference type="InterPro" id="IPR011009">
    <property type="entry name" value="Kinase-like_dom_sf"/>
</dbReference>
<evidence type="ECO:0000256" key="1">
    <source>
        <dbReference type="ARBA" id="ARBA00022527"/>
    </source>
</evidence>
<dbReference type="EMBL" id="CAMXCT030002112">
    <property type="protein sequence ID" value="CAL4783019.1"/>
    <property type="molecule type" value="Genomic_DNA"/>
</dbReference>
<organism evidence="9">
    <name type="scientific">Cladocopium goreaui</name>
    <dbReference type="NCBI Taxonomy" id="2562237"/>
    <lineage>
        <taxon>Eukaryota</taxon>
        <taxon>Sar</taxon>
        <taxon>Alveolata</taxon>
        <taxon>Dinophyceae</taxon>
        <taxon>Suessiales</taxon>
        <taxon>Symbiodiniaceae</taxon>
        <taxon>Cladocopium</taxon>
    </lineage>
</organism>
<dbReference type="InterPro" id="IPR000719">
    <property type="entry name" value="Prot_kinase_dom"/>
</dbReference>
<dbReference type="PANTHER" id="PTHR45646:SF11">
    <property type="entry name" value="SERINE_THREONINE-PROTEIN KINASE DOA"/>
    <property type="match status" value="1"/>
</dbReference>
<evidence type="ECO:0000256" key="4">
    <source>
        <dbReference type="ARBA" id="ARBA00022777"/>
    </source>
</evidence>
<dbReference type="InterPro" id="IPR051175">
    <property type="entry name" value="CLK_kinases"/>
</dbReference>
<keyword evidence="11" id="KW-1185">Reference proteome</keyword>
<evidence type="ECO:0000256" key="2">
    <source>
        <dbReference type="ARBA" id="ARBA00022679"/>
    </source>
</evidence>
<dbReference type="PROSITE" id="PS00107">
    <property type="entry name" value="PROTEIN_KINASE_ATP"/>
    <property type="match status" value="1"/>
</dbReference>
<sequence length="390" mass="45043">MERSRSRAAPSGALTAAGALQALTEALPKSPGDEDESRVHFPWQAGLVLDCRYQIQELLGDGAFGRVLKARDLQEDTDVALKVIRDVERYRDNAQVEVNILLDLRKADPEDQFHCVRLLGAFLHSGVYFCIVTELLGDALYDFLKWNGYRGFWLQDIQSFAQQTLRALAFLHSLSLTHTDLKPENILLQTRSLPQVSTFPRGELQPPSPRYAELPYIRPADRRVKLIDFGNATYVDMHHSSIIQTRQYRSPEVVLHLGWSEKADLWSLGCILWELYSGNMLFETHNSAEHLAMMERILEPFPESMLSRVSGKTKTRFVAEVTEDQHRLQWPKNAESERSVLKVWKQWPLEDRVPAEHLDFVQFLRGLLALEPWRREVPQQCRFLSMEYKE</sequence>
<dbReference type="Proteomes" id="UP001152797">
    <property type="component" value="Unassembled WGS sequence"/>
</dbReference>
<evidence type="ECO:0000313" key="9">
    <source>
        <dbReference type="EMBL" id="CAI3995707.1"/>
    </source>
</evidence>
<comment type="similarity">
    <text evidence="7">Belongs to the protein kinase superfamily.</text>
</comment>
<dbReference type="GO" id="GO:0004674">
    <property type="term" value="F:protein serine/threonine kinase activity"/>
    <property type="evidence" value="ECO:0007669"/>
    <property type="project" value="UniProtKB-KW"/>
</dbReference>
<reference evidence="9" key="1">
    <citation type="submission" date="2022-10" db="EMBL/GenBank/DDBJ databases">
        <authorList>
            <person name="Chen Y."/>
            <person name="Dougan E. K."/>
            <person name="Chan C."/>
            <person name="Rhodes N."/>
            <person name="Thang M."/>
        </authorList>
    </citation>
    <scope>NUCLEOTIDE SEQUENCE</scope>
</reference>
<dbReference type="OrthoDB" id="283111at2759"/>
<dbReference type="EMBL" id="CAMXCT010002112">
    <property type="protein sequence ID" value="CAI3995707.1"/>
    <property type="molecule type" value="Genomic_DNA"/>
</dbReference>
<dbReference type="PROSITE" id="PS50011">
    <property type="entry name" value="PROTEIN_KINASE_DOM"/>
    <property type="match status" value="1"/>
</dbReference>
<keyword evidence="5 6" id="KW-0067">ATP-binding</keyword>
<dbReference type="GO" id="GO:0005524">
    <property type="term" value="F:ATP binding"/>
    <property type="evidence" value="ECO:0007669"/>
    <property type="project" value="UniProtKB-UniRule"/>
</dbReference>
<reference evidence="10" key="2">
    <citation type="submission" date="2024-04" db="EMBL/GenBank/DDBJ databases">
        <authorList>
            <person name="Chen Y."/>
            <person name="Shah S."/>
            <person name="Dougan E. K."/>
            <person name="Thang M."/>
            <person name="Chan C."/>
        </authorList>
    </citation>
    <scope>NUCLEOTIDE SEQUENCE [LARGE SCALE GENOMIC DNA]</scope>
</reference>
<keyword evidence="1 7" id="KW-0723">Serine/threonine-protein kinase</keyword>
<evidence type="ECO:0000313" key="10">
    <source>
        <dbReference type="EMBL" id="CAL1149082.1"/>
    </source>
</evidence>
<dbReference type="EMBL" id="CAMXCT020002112">
    <property type="protein sequence ID" value="CAL1149082.1"/>
    <property type="molecule type" value="Genomic_DNA"/>
</dbReference>
<evidence type="ECO:0000256" key="6">
    <source>
        <dbReference type="PROSITE-ProRule" id="PRU10141"/>
    </source>
</evidence>
<name>A0A9P1G372_9DINO</name>
<dbReference type="SMART" id="SM00220">
    <property type="entry name" value="S_TKc"/>
    <property type="match status" value="1"/>
</dbReference>
<gene>
    <name evidence="9" type="ORF">C1SCF055_LOCUS22236</name>
</gene>
<keyword evidence="3 6" id="KW-0547">Nucleotide-binding</keyword>
<feature type="domain" description="Protein kinase" evidence="8">
    <location>
        <begin position="53"/>
        <end position="389"/>
    </location>
</feature>
<dbReference type="PANTHER" id="PTHR45646">
    <property type="entry name" value="SERINE/THREONINE-PROTEIN KINASE DOA-RELATED"/>
    <property type="match status" value="1"/>
</dbReference>
<keyword evidence="4" id="KW-0418">Kinase</keyword>
<dbReference type="SUPFAM" id="SSF56112">
    <property type="entry name" value="Protein kinase-like (PK-like)"/>
    <property type="match status" value="1"/>
</dbReference>
<dbReference type="AlphaFoldDB" id="A0A9P1G372"/>
<evidence type="ECO:0000256" key="5">
    <source>
        <dbReference type="ARBA" id="ARBA00022840"/>
    </source>
</evidence>
<proteinExistence type="inferred from homology"/>
<dbReference type="Pfam" id="PF00069">
    <property type="entry name" value="Pkinase"/>
    <property type="match status" value="1"/>
</dbReference>
<evidence type="ECO:0000259" key="8">
    <source>
        <dbReference type="PROSITE" id="PS50011"/>
    </source>
</evidence>
<evidence type="ECO:0000256" key="7">
    <source>
        <dbReference type="RuleBase" id="RU000304"/>
    </source>
</evidence>
<dbReference type="InterPro" id="IPR008271">
    <property type="entry name" value="Ser/Thr_kinase_AS"/>
</dbReference>
<protein>
    <recommendedName>
        <fullName evidence="8">Protein kinase domain-containing protein</fullName>
    </recommendedName>
</protein>
<accession>A0A9P1G372</accession>
<dbReference type="InterPro" id="IPR017441">
    <property type="entry name" value="Protein_kinase_ATP_BS"/>
</dbReference>
<dbReference type="PROSITE" id="PS00108">
    <property type="entry name" value="PROTEIN_KINASE_ST"/>
    <property type="match status" value="1"/>
</dbReference>
<comment type="caution">
    <text evidence="9">The sequence shown here is derived from an EMBL/GenBank/DDBJ whole genome shotgun (WGS) entry which is preliminary data.</text>
</comment>
<evidence type="ECO:0000256" key="3">
    <source>
        <dbReference type="ARBA" id="ARBA00022741"/>
    </source>
</evidence>
<dbReference type="GO" id="GO:0005634">
    <property type="term" value="C:nucleus"/>
    <property type="evidence" value="ECO:0007669"/>
    <property type="project" value="TreeGrafter"/>
</dbReference>
<dbReference type="Gene3D" id="1.10.510.10">
    <property type="entry name" value="Transferase(Phosphotransferase) domain 1"/>
    <property type="match status" value="1"/>
</dbReference>
<keyword evidence="2" id="KW-0808">Transferase</keyword>
<evidence type="ECO:0000313" key="11">
    <source>
        <dbReference type="Proteomes" id="UP001152797"/>
    </source>
</evidence>